<dbReference type="Proteomes" id="UP000244924">
    <property type="component" value="Unassembled WGS sequence"/>
</dbReference>
<keyword evidence="3" id="KW-1185">Reference proteome</keyword>
<feature type="domain" description="FAD-dependent urate hydroxylase HpyO/Asp monooxygenase CreE-like FAD/NAD(P)-binding" evidence="1">
    <location>
        <begin position="9"/>
        <end position="163"/>
    </location>
</feature>
<evidence type="ECO:0000259" key="1">
    <source>
        <dbReference type="Pfam" id="PF13454"/>
    </source>
</evidence>
<dbReference type="Pfam" id="PF13454">
    <property type="entry name" value="NAD_binding_9"/>
    <property type="match status" value="1"/>
</dbReference>
<dbReference type="InterPro" id="IPR052189">
    <property type="entry name" value="L-asp_N-monooxygenase_NS-form"/>
</dbReference>
<evidence type="ECO:0000313" key="2">
    <source>
        <dbReference type="EMBL" id="SPH17475.1"/>
    </source>
</evidence>
<evidence type="ECO:0000313" key="3">
    <source>
        <dbReference type="Proteomes" id="UP000244924"/>
    </source>
</evidence>
<dbReference type="SUPFAM" id="SSF51905">
    <property type="entry name" value="FAD/NAD(P)-binding domain"/>
    <property type="match status" value="1"/>
</dbReference>
<dbReference type="InterPro" id="IPR038732">
    <property type="entry name" value="HpyO/CreE_NAD-binding"/>
</dbReference>
<sequence>MASIPRRIAIVGFGPRGLGALEALARRSDAEGGALAVELFDPTDWPAAGPNFSPDETPVCLLNLPLRSIGLPPPPIGGGPEDSFAAWLGDAGRDDEAFLPRARLGTYLHARFNALLSRLPGHISVVLHPARVMAAERDPQGWRLKTQGGNHGPYDHVLLSLGQPETADDEQMARWRAHAGRHALPLISAYPGSALVKAAEGWAGRTVGIRGMALSALDVIRMLTLGSGGRFEDGRYVASGREPARIVPFSLDGQAPAPKPASAALDTRFDPLLAEDAAFADALRVALTGPADAALAPLYDVLETAALRILRATGGPSQRSAVNEWLKMEAEAPGSQELRTTRDALRANIAQAEGAEPPSIGYVIGQLWRKWQPPLRRIYDETAVAAGTARAVVSFDDGLKRYSYGAPVDTARLLLALIESGLVDPRAAEDPDIALALEGWKLQSGGRAVTVSVMIDSVLPQPALERVTEPLIVELQQQSKLEALGDDLGAQCLPDALLLGADDAPVAGLALAGRLANGSTIASDSIHDCFGSICDRWAKTVFASRSNH</sequence>
<gene>
    <name evidence="2" type="ORF">DEA8626_00998</name>
</gene>
<protein>
    <recommendedName>
        <fullName evidence="1">FAD-dependent urate hydroxylase HpyO/Asp monooxygenase CreE-like FAD/NAD(P)-binding domain-containing protein</fullName>
    </recommendedName>
</protein>
<dbReference type="RefSeq" id="WP_108851920.1">
    <property type="nucleotide sequence ID" value="NZ_OMOQ01000001.1"/>
</dbReference>
<dbReference type="PANTHER" id="PTHR40254">
    <property type="entry name" value="BLR0577 PROTEIN"/>
    <property type="match status" value="1"/>
</dbReference>
<dbReference type="PANTHER" id="PTHR40254:SF1">
    <property type="entry name" value="BLR0577 PROTEIN"/>
    <property type="match status" value="1"/>
</dbReference>
<accession>A0A2R8B4E5</accession>
<proteinExistence type="predicted"/>
<dbReference type="OrthoDB" id="6309046at2"/>
<dbReference type="InterPro" id="IPR036188">
    <property type="entry name" value="FAD/NAD-bd_sf"/>
</dbReference>
<dbReference type="EMBL" id="OMOQ01000001">
    <property type="protein sequence ID" value="SPH17475.1"/>
    <property type="molecule type" value="Genomic_DNA"/>
</dbReference>
<name>A0A2R8B4E5_9RHOB</name>
<dbReference type="AlphaFoldDB" id="A0A2R8B4E5"/>
<reference evidence="2 3" key="1">
    <citation type="submission" date="2018-03" db="EMBL/GenBank/DDBJ databases">
        <authorList>
            <person name="Keele B.F."/>
        </authorList>
    </citation>
    <scope>NUCLEOTIDE SEQUENCE [LARGE SCALE GENOMIC DNA]</scope>
    <source>
        <strain evidence="2 3">CECT 8626</strain>
    </source>
</reference>
<organism evidence="2 3">
    <name type="scientific">Albidovulum aquaemixtae</name>
    <dbReference type="NCBI Taxonomy" id="1542388"/>
    <lineage>
        <taxon>Bacteria</taxon>
        <taxon>Pseudomonadati</taxon>
        <taxon>Pseudomonadota</taxon>
        <taxon>Alphaproteobacteria</taxon>
        <taxon>Rhodobacterales</taxon>
        <taxon>Paracoccaceae</taxon>
        <taxon>Albidovulum</taxon>
    </lineage>
</organism>